<comment type="caution">
    <text evidence="2">The sequence shown here is derived from an EMBL/GenBank/DDBJ whole genome shotgun (WGS) entry which is preliminary data.</text>
</comment>
<keyword evidence="1" id="KW-0812">Transmembrane</keyword>
<name>A0ABW1LHQ9_9ACTN</name>
<organism evidence="2 3">
    <name type="scientific">Nocardioides hankookensis</name>
    <dbReference type="NCBI Taxonomy" id="443157"/>
    <lineage>
        <taxon>Bacteria</taxon>
        <taxon>Bacillati</taxon>
        <taxon>Actinomycetota</taxon>
        <taxon>Actinomycetes</taxon>
        <taxon>Propionibacteriales</taxon>
        <taxon>Nocardioidaceae</taxon>
        <taxon>Nocardioides</taxon>
    </lineage>
</organism>
<sequence length="207" mass="21728">MQVLRALGLALLVGSTVVWSHTIRVDGQACGTVYDLWRGHWSPSSVPGQDSTRVCLAEANVPVVAANALLLLGVAALVVATLGLTRGALAERRGWWAEVAMASSWGVLVAALVASAALYLDPGPICPSIRAGGYDEYVHLAHELEKQGIGLGQCMVAGGGFDGIDYPFFAIVGFLVGLLVWVAITVSARLLLRRDVIRAEQADAPAV</sequence>
<dbReference type="EMBL" id="JBHSRJ010000004">
    <property type="protein sequence ID" value="MFC6043228.1"/>
    <property type="molecule type" value="Genomic_DNA"/>
</dbReference>
<protein>
    <recommendedName>
        <fullName evidence="4">Disulfide bond formation protein B</fullName>
    </recommendedName>
</protein>
<reference evidence="3" key="1">
    <citation type="journal article" date="2019" name="Int. J. Syst. Evol. Microbiol.">
        <title>The Global Catalogue of Microorganisms (GCM) 10K type strain sequencing project: providing services to taxonomists for standard genome sequencing and annotation.</title>
        <authorList>
            <consortium name="The Broad Institute Genomics Platform"/>
            <consortium name="The Broad Institute Genome Sequencing Center for Infectious Disease"/>
            <person name="Wu L."/>
            <person name="Ma J."/>
        </authorList>
    </citation>
    <scope>NUCLEOTIDE SEQUENCE [LARGE SCALE GENOMIC DNA]</scope>
    <source>
        <strain evidence="3">CCUG 54522</strain>
    </source>
</reference>
<evidence type="ECO:0008006" key="4">
    <source>
        <dbReference type="Google" id="ProtNLM"/>
    </source>
</evidence>
<evidence type="ECO:0000313" key="3">
    <source>
        <dbReference type="Proteomes" id="UP001596135"/>
    </source>
</evidence>
<proteinExistence type="predicted"/>
<feature type="transmembrane region" description="Helical" evidence="1">
    <location>
        <begin position="168"/>
        <end position="192"/>
    </location>
</feature>
<dbReference type="Proteomes" id="UP001596135">
    <property type="component" value="Unassembled WGS sequence"/>
</dbReference>
<dbReference type="RefSeq" id="WP_379153118.1">
    <property type="nucleotide sequence ID" value="NZ_JBHSRJ010000004.1"/>
</dbReference>
<feature type="transmembrane region" description="Helical" evidence="1">
    <location>
        <begin position="63"/>
        <end position="84"/>
    </location>
</feature>
<keyword evidence="1" id="KW-0472">Membrane</keyword>
<keyword evidence="3" id="KW-1185">Reference proteome</keyword>
<evidence type="ECO:0000313" key="2">
    <source>
        <dbReference type="EMBL" id="MFC6043228.1"/>
    </source>
</evidence>
<gene>
    <name evidence="2" type="ORF">ACFPYL_09090</name>
</gene>
<feature type="transmembrane region" description="Helical" evidence="1">
    <location>
        <begin position="96"/>
        <end position="120"/>
    </location>
</feature>
<evidence type="ECO:0000256" key="1">
    <source>
        <dbReference type="SAM" id="Phobius"/>
    </source>
</evidence>
<keyword evidence="1" id="KW-1133">Transmembrane helix</keyword>
<accession>A0ABW1LHQ9</accession>